<comment type="similarity">
    <text evidence="1">Belongs to the enoyl-CoA hydratase/isomerase family.</text>
</comment>
<dbReference type="InterPro" id="IPR003965">
    <property type="entry name" value="Fatty_acid_synthase"/>
</dbReference>
<accession>A0A1L7CZM9</accession>
<dbReference type="GO" id="GO:0004312">
    <property type="term" value="F:fatty acid synthase activity"/>
    <property type="evidence" value="ECO:0007669"/>
    <property type="project" value="InterPro"/>
</dbReference>
<name>A0A1L7CZM9_9CORY</name>
<dbReference type="STRING" id="1437874.CSPHI_10200"/>
<dbReference type="AlphaFoldDB" id="A0A1L7CZM9"/>
<reference evidence="3 4" key="1">
    <citation type="submission" date="2014-08" db="EMBL/GenBank/DDBJ databases">
        <title>Complete genome sequence of Corynebacterium sphenisci CECT 5990(T) (=DSM 44792(T)), isolated from healthy wild penguins.</title>
        <authorList>
            <person name="Ruckert C."/>
            <person name="Albersmeier A."/>
            <person name="Winkler A."/>
            <person name="Kalinowski J."/>
        </authorList>
    </citation>
    <scope>NUCLEOTIDE SEQUENCE [LARGE SCALE GENOMIC DNA]</scope>
    <source>
        <strain evidence="3 4">DSM 44792</strain>
    </source>
</reference>
<dbReference type="InterPro" id="IPR002539">
    <property type="entry name" value="MaoC-like_dom"/>
</dbReference>
<dbReference type="KEGG" id="csph:CSPHI_10200"/>
<evidence type="ECO:0000313" key="4">
    <source>
        <dbReference type="Proteomes" id="UP000185469"/>
    </source>
</evidence>
<dbReference type="PANTHER" id="PTHR43841:SF3">
    <property type="entry name" value="(3R)-HYDROXYACYL-ACP DEHYDRATASE SUBUNIT HADB"/>
    <property type="match status" value="1"/>
</dbReference>
<dbReference type="EMBL" id="CP009248">
    <property type="protein sequence ID" value="APT91308.1"/>
    <property type="molecule type" value="Genomic_DNA"/>
</dbReference>
<dbReference type="Proteomes" id="UP000185469">
    <property type="component" value="Chromosome"/>
</dbReference>
<dbReference type="Pfam" id="PF01575">
    <property type="entry name" value="MaoC_dehydratas"/>
    <property type="match status" value="1"/>
</dbReference>
<dbReference type="PRINTS" id="PR01483">
    <property type="entry name" value="FASYNTHASE"/>
</dbReference>
<evidence type="ECO:0000256" key="1">
    <source>
        <dbReference type="ARBA" id="ARBA00005254"/>
    </source>
</evidence>
<dbReference type="SUPFAM" id="SSF54637">
    <property type="entry name" value="Thioesterase/thiol ester dehydrase-isomerase"/>
    <property type="match status" value="2"/>
</dbReference>
<evidence type="ECO:0000259" key="2">
    <source>
        <dbReference type="Pfam" id="PF01575"/>
    </source>
</evidence>
<dbReference type="PANTHER" id="PTHR43841">
    <property type="entry name" value="3-HYDROXYACYL-THIOESTER DEHYDRATASE HTDX-RELATED"/>
    <property type="match status" value="1"/>
</dbReference>
<dbReference type="GO" id="GO:0006633">
    <property type="term" value="P:fatty acid biosynthetic process"/>
    <property type="evidence" value="ECO:0007669"/>
    <property type="project" value="InterPro"/>
</dbReference>
<dbReference type="Gene3D" id="3.10.129.10">
    <property type="entry name" value="Hotdog Thioesterase"/>
    <property type="match status" value="1"/>
</dbReference>
<feature type="domain" description="MaoC-like" evidence="2">
    <location>
        <begin position="192"/>
        <end position="258"/>
    </location>
</feature>
<dbReference type="InterPro" id="IPR029069">
    <property type="entry name" value="HotDog_dom_sf"/>
</dbReference>
<sequence length="295" mass="30975">MTRTLPEVPALAPLYARAAAGAARKRPDSTELATPALAVRGVTVDAARDAEFRRLAGAADSAEAFFGHVHALIMPIQMELMAADDFPLPMMGLVHLENTYRRLGAVALGAQVDVEVRVAGFRGHRAGTEVLLDATVTAAGGGETLVEERSVYLAKGRRLPGVAAPAAGDAPRGRFRVPVPTACWRLPAGTGRAWAKVSGDWNPIHVTGLTAKALGMPGVIAHGMYTASRALAEAGVPDAAPFEFAISFGAPVTLPAKVLLAITPAEGSGRRGDMDIVAWHGRRKRPHFTGSTRML</sequence>
<dbReference type="GO" id="GO:0005835">
    <property type="term" value="C:fatty acid synthase complex"/>
    <property type="evidence" value="ECO:0007669"/>
    <property type="project" value="InterPro"/>
</dbReference>
<dbReference type="RefSeq" id="WP_075692930.1">
    <property type="nucleotide sequence ID" value="NZ_CP009248.1"/>
</dbReference>
<dbReference type="OrthoDB" id="9774179at2"/>
<gene>
    <name evidence="3" type="ORF">CSPHI_10200</name>
</gene>
<evidence type="ECO:0000313" key="3">
    <source>
        <dbReference type="EMBL" id="APT91308.1"/>
    </source>
</evidence>
<organism evidence="3 4">
    <name type="scientific">Corynebacterium sphenisci DSM 44792</name>
    <dbReference type="NCBI Taxonomy" id="1437874"/>
    <lineage>
        <taxon>Bacteria</taxon>
        <taxon>Bacillati</taxon>
        <taxon>Actinomycetota</taxon>
        <taxon>Actinomycetes</taxon>
        <taxon>Mycobacteriales</taxon>
        <taxon>Corynebacteriaceae</taxon>
        <taxon>Corynebacterium</taxon>
    </lineage>
</organism>
<protein>
    <submittedName>
        <fullName evidence="3">Dehydratase</fullName>
    </submittedName>
</protein>
<keyword evidence="4" id="KW-1185">Reference proteome</keyword>
<proteinExistence type="inferred from homology"/>